<keyword evidence="3" id="KW-1185">Reference proteome</keyword>
<comment type="caution">
    <text evidence="2">The sequence shown here is derived from an EMBL/GenBank/DDBJ whole genome shotgun (WGS) entry which is preliminary data.</text>
</comment>
<sequence length="213" mass="24339">MKPIISKEAAVPKLNERKISDLTEIVFGKRKEVKRSNAMFIFSGTHPGHWTKAIEAFEMGLCRNIIVTGGKSPTAVPHPEWIDGSRKEAHVIISHLLNAGIPRERIVYEDRSTNSLENVLYAKEVYDFTVTEQLLYICKSHAAGRQERTLRKHLGEGIEYIPFSFDAEYNGIKVNRETWSLSDLGRKRVWGEFLRILTYGEAGDISPLEKYNF</sequence>
<dbReference type="InterPro" id="IPR014729">
    <property type="entry name" value="Rossmann-like_a/b/a_fold"/>
</dbReference>
<proteinExistence type="predicted"/>
<dbReference type="EMBL" id="QXIR01000002">
    <property type="protein sequence ID" value="RIW38521.1"/>
    <property type="molecule type" value="Genomic_DNA"/>
</dbReference>
<gene>
    <name evidence="2" type="ORF">D3H55_03010</name>
</gene>
<evidence type="ECO:0000313" key="3">
    <source>
        <dbReference type="Proteomes" id="UP000265801"/>
    </source>
</evidence>
<dbReference type="RefSeq" id="WP_119545419.1">
    <property type="nucleotide sequence ID" value="NZ_QXIR01000002.1"/>
</dbReference>
<dbReference type="OrthoDB" id="9782395at2"/>
<feature type="domain" description="DUF218" evidence="1">
    <location>
        <begin position="45"/>
        <end position="171"/>
    </location>
</feature>
<dbReference type="AlphaFoldDB" id="A0A3A1RAU8"/>
<dbReference type="Pfam" id="PF02698">
    <property type="entry name" value="DUF218"/>
    <property type="match status" value="1"/>
</dbReference>
<accession>A0A3A1RAU8</accession>
<reference evidence="2 3" key="1">
    <citation type="submission" date="2018-09" db="EMBL/GenBank/DDBJ databases">
        <title>Bacillus saliacetes sp. nov., isolated from Thai shrimp paste (Ka-pi).</title>
        <authorList>
            <person name="Daroonpunt R."/>
            <person name="Tanasupawat S."/>
            <person name="Yiamsombut S."/>
        </authorList>
    </citation>
    <scope>NUCLEOTIDE SEQUENCE [LARGE SCALE GENOMIC DNA]</scope>
    <source>
        <strain evidence="2 3">SKP7-4</strain>
    </source>
</reference>
<protein>
    <submittedName>
        <fullName evidence="2">YdcF family protein</fullName>
    </submittedName>
</protein>
<dbReference type="InterPro" id="IPR003848">
    <property type="entry name" value="DUF218"/>
</dbReference>
<dbReference type="Proteomes" id="UP000265801">
    <property type="component" value="Unassembled WGS sequence"/>
</dbReference>
<name>A0A3A1RAU8_9BACI</name>
<organism evidence="2 3">
    <name type="scientific">Bacillus salacetis</name>
    <dbReference type="NCBI Taxonomy" id="2315464"/>
    <lineage>
        <taxon>Bacteria</taxon>
        <taxon>Bacillati</taxon>
        <taxon>Bacillota</taxon>
        <taxon>Bacilli</taxon>
        <taxon>Bacillales</taxon>
        <taxon>Bacillaceae</taxon>
        <taxon>Bacillus</taxon>
    </lineage>
</organism>
<dbReference type="Gene3D" id="3.40.50.620">
    <property type="entry name" value="HUPs"/>
    <property type="match status" value="1"/>
</dbReference>
<dbReference type="CDD" id="cd06259">
    <property type="entry name" value="YdcF-like"/>
    <property type="match status" value="1"/>
</dbReference>
<evidence type="ECO:0000259" key="1">
    <source>
        <dbReference type="Pfam" id="PF02698"/>
    </source>
</evidence>
<evidence type="ECO:0000313" key="2">
    <source>
        <dbReference type="EMBL" id="RIW38521.1"/>
    </source>
</evidence>